<dbReference type="Proteomes" id="UP000593567">
    <property type="component" value="Unassembled WGS sequence"/>
</dbReference>
<reference evidence="1" key="1">
    <citation type="submission" date="2020-06" db="EMBL/GenBank/DDBJ databases">
        <title>Draft genome of Bugula neritina, a colonial animal packing powerful symbionts and potential medicines.</title>
        <authorList>
            <person name="Rayko M."/>
        </authorList>
    </citation>
    <scope>NUCLEOTIDE SEQUENCE [LARGE SCALE GENOMIC DNA]</scope>
    <source>
        <strain evidence="1">Kwan_BN1</strain>
    </source>
</reference>
<sequence length="102" mass="11501">MLTMTVTSAALIGLRDEIPGERPSDIMKEFQQQNIQKLMFMDQDSPYHRYLLNAHHVTGNTVEYNLIKPPTHDCTDDGPPQASVQPGTLFSLTYGECWADCD</sequence>
<keyword evidence="2" id="KW-1185">Reference proteome</keyword>
<accession>A0A7J7JT38</accession>
<organism evidence="1 2">
    <name type="scientific">Bugula neritina</name>
    <name type="common">Brown bryozoan</name>
    <name type="synonym">Sertularia neritina</name>
    <dbReference type="NCBI Taxonomy" id="10212"/>
    <lineage>
        <taxon>Eukaryota</taxon>
        <taxon>Metazoa</taxon>
        <taxon>Spiralia</taxon>
        <taxon>Lophotrochozoa</taxon>
        <taxon>Bryozoa</taxon>
        <taxon>Gymnolaemata</taxon>
        <taxon>Cheilostomatida</taxon>
        <taxon>Flustrina</taxon>
        <taxon>Buguloidea</taxon>
        <taxon>Bugulidae</taxon>
        <taxon>Bugula</taxon>
    </lineage>
</organism>
<protein>
    <submittedName>
        <fullName evidence="1">Uncharacterized protein</fullName>
    </submittedName>
</protein>
<dbReference type="EMBL" id="VXIV02001809">
    <property type="protein sequence ID" value="KAF6029540.1"/>
    <property type="molecule type" value="Genomic_DNA"/>
</dbReference>
<comment type="caution">
    <text evidence="1">The sequence shown here is derived from an EMBL/GenBank/DDBJ whole genome shotgun (WGS) entry which is preliminary data.</text>
</comment>
<name>A0A7J7JT38_BUGNE</name>
<evidence type="ECO:0000313" key="1">
    <source>
        <dbReference type="EMBL" id="KAF6029540.1"/>
    </source>
</evidence>
<proteinExistence type="predicted"/>
<dbReference type="AlphaFoldDB" id="A0A7J7JT38"/>
<evidence type="ECO:0000313" key="2">
    <source>
        <dbReference type="Proteomes" id="UP000593567"/>
    </source>
</evidence>
<gene>
    <name evidence="1" type="ORF">EB796_012109</name>
</gene>